<feature type="coiled-coil region" evidence="5">
    <location>
        <begin position="242"/>
        <end position="269"/>
    </location>
</feature>
<accession>A0A5M9GNE4</accession>
<dbReference type="Proteomes" id="UP000322918">
    <property type="component" value="Unassembled WGS sequence"/>
</dbReference>
<dbReference type="GO" id="GO:0016020">
    <property type="term" value="C:membrane"/>
    <property type="evidence" value="ECO:0007669"/>
    <property type="project" value="UniProtKB-SubCell"/>
</dbReference>
<evidence type="ECO:0000256" key="5">
    <source>
        <dbReference type="SAM" id="Coils"/>
    </source>
</evidence>
<dbReference type="AlphaFoldDB" id="A0A5M9GNE4"/>
<evidence type="ECO:0000256" key="6">
    <source>
        <dbReference type="SAM" id="Phobius"/>
    </source>
</evidence>
<dbReference type="PANTHER" id="PTHR30386">
    <property type="entry name" value="MEMBRANE FUSION SUBUNIT OF EMRAB-TOLC MULTIDRUG EFFLUX PUMP"/>
    <property type="match status" value="1"/>
</dbReference>
<proteinExistence type="predicted"/>
<dbReference type="OrthoDB" id="7057889at2"/>
<organism evidence="8 9">
    <name type="scientific">Arcticibacter tournemirensis</name>
    <dbReference type="NCBI Taxonomy" id="699437"/>
    <lineage>
        <taxon>Bacteria</taxon>
        <taxon>Pseudomonadati</taxon>
        <taxon>Bacteroidota</taxon>
        <taxon>Sphingobacteriia</taxon>
        <taxon>Sphingobacteriales</taxon>
        <taxon>Sphingobacteriaceae</taxon>
        <taxon>Arcticibacter</taxon>
    </lineage>
</organism>
<evidence type="ECO:0000313" key="9">
    <source>
        <dbReference type="Proteomes" id="UP000322918"/>
    </source>
</evidence>
<comment type="subcellular location">
    <subcellularLocation>
        <location evidence="1">Membrane</location>
        <topology evidence="1">Single-pass membrane protein</topology>
    </subcellularLocation>
</comment>
<dbReference type="PRINTS" id="PR01490">
    <property type="entry name" value="RTXTOXIND"/>
</dbReference>
<keyword evidence="9" id="KW-1185">Reference proteome</keyword>
<dbReference type="Gene3D" id="2.40.30.170">
    <property type="match status" value="1"/>
</dbReference>
<name>A0A5M9GNE4_9SPHI</name>
<keyword evidence="2 6" id="KW-0812">Transmembrane</keyword>
<evidence type="ECO:0000259" key="7">
    <source>
        <dbReference type="Pfam" id="PF26002"/>
    </source>
</evidence>
<dbReference type="InterPro" id="IPR058982">
    <property type="entry name" value="Beta-barrel_AprE"/>
</dbReference>
<protein>
    <submittedName>
        <fullName evidence="8">HlyD family efflux transporter periplasmic adaptor subunit</fullName>
    </submittedName>
</protein>
<sequence length="440" mass="50539">MEPTKIDKAIENSRSEEVHHIIERMPLRFGFGISMIVVVLFTIMVIFGWIIRYPDIVKGQIIVHADNAPLKLLANSHGKLKLTAIKSLSDVKEGQLIAYLENPAQPYNVFFIDSLIRPYNPNSDDMLNLYHKLPKNFSLGELNVKYYEFSSALEQFINFEQDDLYDKQTISLIEIIDEQKKAIFSAEQRIIMAIKTLNYIHKFYSRDSILFSKKVISESELDKTQMNYISAKDAYQSSINSLTNFKQQFQQSESKLQELAVNKSEKKKELRMTLISSYNDLVDNIKSWEQKYIFRAPFDGKIQFLKPYQENQTVQTGEEIFTIVSKQNLLHGQVIVPSHGVGKIAKGQQVIVKLDNFPYNEYGSVTGTVNSISLTTSSTKTENSEIETYQVAVNFPDQLKTNYGTHLAFKAEAKGTAEIVTDDRRLVQRLFDNLKYVMNK</sequence>
<keyword evidence="4 6" id="KW-0472">Membrane</keyword>
<dbReference type="Pfam" id="PF26002">
    <property type="entry name" value="Beta-barrel_AprE"/>
    <property type="match status" value="1"/>
</dbReference>
<evidence type="ECO:0000313" key="8">
    <source>
        <dbReference type="EMBL" id="KAA8474324.1"/>
    </source>
</evidence>
<gene>
    <name evidence="8" type="ORF">F1649_22265</name>
</gene>
<dbReference type="InterPro" id="IPR050739">
    <property type="entry name" value="MFP"/>
</dbReference>
<keyword evidence="3 6" id="KW-1133">Transmembrane helix</keyword>
<evidence type="ECO:0000256" key="2">
    <source>
        <dbReference type="ARBA" id="ARBA00022692"/>
    </source>
</evidence>
<feature type="domain" description="AprE-like beta-barrel" evidence="7">
    <location>
        <begin position="334"/>
        <end position="402"/>
    </location>
</feature>
<feature type="transmembrane region" description="Helical" evidence="6">
    <location>
        <begin position="29"/>
        <end position="51"/>
    </location>
</feature>
<dbReference type="RefSeq" id="WP_141815796.1">
    <property type="nucleotide sequence ID" value="NZ_VFPL01000001.1"/>
</dbReference>
<evidence type="ECO:0000256" key="4">
    <source>
        <dbReference type="ARBA" id="ARBA00023136"/>
    </source>
</evidence>
<comment type="caution">
    <text evidence="8">The sequence shown here is derived from an EMBL/GenBank/DDBJ whole genome shotgun (WGS) entry which is preliminary data.</text>
</comment>
<evidence type="ECO:0000256" key="3">
    <source>
        <dbReference type="ARBA" id="ARBA00022989"/>
    </source>
</evidence>
<reference evidence="8 9" key="1">
    <citation type="submission" date="2019-09" db="EMBL/GenBank/DDBJ databases">
        <title>Pararcticibacter amylolyticus gen. nov., sp. nov., isolated from a rottenly hemp rope, and reclassification of Pedobacter tournemirensis as Pararcticibacter tournemirensis comb. nov.</title>
        <authorList>
            <person name="Cai Y."/>
        </authorList>
    </citation>
    <scope>NUCLEOTIDE SEQUENCE [LARGE SCALE GENOMIC DNA]</scope>
    <source>
        <strain evidence="8 9">TF5-37.2-LB10</strain>
    </source>
</reference>
<dbReference type="EMBL" id="VWNE01000063">
    <property type="protein sequence ID" value="KAA8474324.1"/>
    <property type="molecule type" value="Genomic_DNA"/>
</dbReference>
<evidence type="ECO:0000256" key="1">
    <source>
        <dbReference type="ARBA" id="ARBA00004167"/>
    </source>
</evidence>
<dbReference type="PANTHER" id="PTHR30386:SF26">
    <property type="entry name" value="TRANSPORT PROTEIN COMB"/>
    <property type="match status" value="1"/>
</dbReference>
<keyword evidence="5" id="KW-0175">Coiled coil</keyword>